<evidence type="ECO:0000259" key="8">
    <source>
        <dbReference type="Pfam" id="PF00535"/>
    </source>
</evidence>
<dbReference type="EMBL" id="OZ026884">
    <property type="protein sequence ID" value="CAL1241846.1"/>
    <property type="molecule type" value="Genomic_DNA"/>
</dbReference>
<keyword evidence="3 9" id="KW-0808">Transferase</keyword>
<evidence type="ECO:0000313" key="10">
    <source>
        <dbReference type="Proteomes" id="UP001497493"/>
    </source>
</evidence>
<evidence type="ECO:0000256" key="2">
    <source>
        <dbReference type="ARBA" id="ARBA00022676"/>
    </source>
</evidence>
<comment type="subcellular location">
    <subcellularLocation>
        <location evidence="1">Membrane</location>
        <topology evidence="1">Multi-pass membrane protein</topology>
    </subcellularLocation>
</comment>
<dbReference type="InterPro" id="IPR050256">
    <property type="entry name" value="Glycosyltransferase_2"/>
</dbReference>
<accession>A0ABM9NMG9</accession>
<proteinExistence type="predicted"/>
<organism evidence="9 10">
    <name type="scientific">Candidatus Methylocalor cossyra</name>
    <dbReference type="NCBI Taxonomy" id="3108543"/>
    <lineage>
        <taxon>Bacteria</taxon>
        <taxon>Pseudomonadati</taxon>
        <taxon>Pseudomonadota</taxon>
        <taxon>Gammaproteobacteria</taxon>
        <taxon>Methylococcales</taxon>
        <taxon>Methylococcaceae</taxon>
        <taxon>Candidatus Methylocalor</taxon>
    </lineage>
</organism>
<dbReference type="InterPro" id="IPR001173">
    <property type="entry name" value="Glyco_trans_2-like"/>
</dbReference>
<feature type="transmembrane region" description="Helical" evidence="7">
    <location>
        <begin position="230"/>
        <end position="251"/>
    </location>
</feature>
<keyword evidence="5 7" id="KW-1133">Transmembrane helix</keyword>
<protein>
    <submittedName>
        <fullName evidence="9">CPS-53 (KpLE1) prophage bactoprenol glucosyl transferase</fullName>
        <ecNumber evidence="9">2.4.1.78</ecNumber>
    </submittedName>
</protein>
<name>A0ABM9NMG9_9GAMM</name>
<keyword evidence="4 7" id="KW-0812">Transmembrane</keyword>
<sequence>MTTVSLVVPVFNEAKAIPRFFSAVEPVLRELDRYQFEFVFVNDGSTDDTLPCLVEISKHNPRLMVVDLSRNFGKEAAITAGLQEATGDAVIPMDVDLQDPPELIPRMLDEWRRGYEVVLARRVDRSSDSFLKRVTASWFYRVHNWVSHPKIPEDVGDFRLLDRKVVDALNSLPERRRFMKGLFAWLGFRTRTIDYTRRPRSAGESKFSGWKLWNLALEGITSFSTMPLQVWSYLGLVVALLAFAYLAFIVGRTLLFGSDVPGYASLIAAVLGLGGLQLLGIGVLGEYIGRIYMESKQRPVYLVRARFRRGVELEGGRGSLYVLRGGRGRTGEAAR</sequence>
<dbReference type="InterPro" id="IPR029044">
    <property type="entry name" value="Nucleotide-diphossugar_trans"/>
</dbReference>
<dbReference type="EC" id="2.4.1.78" evidence="9"/>
<feature type="transmembrane region" description="Helical" evidence="7">
    <location>
        <begin position="263"/>
        <end position="288"/>
    </location>
</feature>
<dbReference type="SUPFAM" id="SSF53448">
    <property type="entry name" value="Nucleotide-diphospho-sugar transferases"/>
    <property type="match status" value="1"/>
</dbReference>
<dbReference type="PANTHER" id="PTHR48090:SF1">
    <property type="entry name" value="PROPHAGE BACTOPRENOL GLUCOSYL TRANSFERASE HOMOLOG"/>
    <property type="match status" value="1"/>
</dbReference>
<dbReference type="RefSeq" id="WP_348758325.1">
    <property type="nucleotide sequence ID" value="NZ_OZ026884.1"/>
</dbReference>
<dbReference type="Pfam" id="PF00535">
    <property type="entry name" value="Glycos_transf_2"/>
    <property type="match status" value="1"/>
</dbReference>
<keyword evidence="2 9" id="KW-0328">Glycosyltransferase</keyword>
<dbReference type="CDD" id="cd04187">
    <property type="entry name" value="DPM1_like_bac"/>
    <property type="match status" value="1"/>
</dbReference>
<dbReference type="Proteomes" id="UP001497493">
    <property type="component" value="Chromosome"/>
</dbReference>
<dbReference type="GO" id="GO:0047272">
    <property type="term" value="F:phosphopolyprenol glucosyltransferase activity"/>
    <property type="evidence" value="ECO:0007669"/>
    <property type="project" value="UniProtKB-EC"/>
</dbReference>
<evidence type="ECO:0000256" key="6">
    <source>
        <dbReference type="ARBA" id="ARBA00023136"/>
    </source>
</evidence>
<keyword evidence="10" id="KW-1185">Reference proteome</keyword>
<feature type="domain" description="Glycosyltransferase 2-like" evidence="8">
    <location>
        <begin position="5"/>
        <end position="167"/>
    </location>
</feature>
<evidence type="ECO:0000256" key="5">
    <source>
        <dbReference type="ARBA" id="ARBA00022989"/>
    </source>
</evidence>
<dbReference type="PANTHER" id="PTHR48090">
    <property type="entry name" value="UNDECAPRENYL-PHOSPHATE 4-DEOXY-4-FORMAMIDO-L-ARABINOSE TRANSFERASE-RELATED"/>
    <property type="match status" value="1"/>
</dbReference>
<evidence type="ECO:0000256" key="3">
    <source>
        <dbReference type="ARBA" id="ARBA00022679"/>
    </source>
</evidence>
<evidence type="ECO:0000256" key="4">
    <source>
        <dbReference type="ARBA" id="ARBA00022692"/>
    </source>
</evidence>
<evidence type="ECO:0000256" key="1">
    <source>
        <dbReference type="ARBA" id="ARBA00004141"/>
    </source>
</evidence>
<evidence type="ECO:0000256" key="7">
    <source>
        <dbReference type="SAM" id="Phobius"/>
    </source>
</evidence>
<keyword evidence="6 7" id="KW-0472">Membrane</keyword>
<reference evidence="9 10" key="1">
    <citation type="submission" date="2024-04" db="EMBL/GenBank/DDBJ databases">
        <authorList>
            <person name="Cremers G."/>
        </authorList>
    </citation>
    <scope>NUCLEOTIDE SEQUENCE [LARGE SCALE GENOMIC DNA]</scope>
    <source>
        <strain evidence="9">MeCH1-AG</strain>
    </source>
</reference>
<gene>
    <name evidence="9" type="primary">yfdH</name>
    <name evidence="9" type="ORF">MECH1_V1_3070</name>
</gene>
<evidence type="ECO:0000313" key="9">
    <source>
        <dbReference type="EMBL" id="CAL1241846.1"/>
    </source>
</evidence>
<dbReference type="Gene3D" id="3.90.550.10">
    <property type="entry name" value="Spore Coat Polysaccharide Biosynthesis Protein SpsA, Chain A"/>
    <property type="match status" value="1"/>
</dbReference>